<dbReference type="PANTHER" id="PTHR10434">
    <property type="entry name" value="1-ACYL-SN-GLYCEROL-3-PHOSPHATE ACYLTRANSFERASE"/>
    <property type="match status" value="1"/>
</dbReference>
<feature type="domain" description="Phospholipid/glycerol acyltransferase" evidence="8">
    <location>
        <begin position="72"/>
        <end position="186"/>
    </location>
</feature>
<dbReference type="EMBL" id="JAEEGB010000006">
    <property type="protein sequence ID" value="MBI6872374.1"/>
    <property type="molecule type" value="Genomic_DNA"/>
</dbReference>
<dbReference type="CDD" id="cd07989">
    <property type="entry name" value="LPLAT_AGPAT-like"/>
    <property type="match status" value="1"/>
</dbReference>
<evidence type="ECO:0000256" key="7">
    <source>
        <dbReference type="RuleBase" id="RU361267"/>
    </source>
</evidence>
<evidence type="ECO:0000256" key="3">
    <source>
        <dbReference type="ARBA" id="ARBA00022516"/>
    </source>
</evidence>
<evidence type="ECO:0000259" key="8">
    <source>
        <dbReference type="SMART" id="SM00563"/>
    </source>
</evidence>
<dbReference type="AlphaFoldDB" id="A0A934HUW0"/>
<evidence type="ECO:0000256" key="1">
    <source>
        <dbReference type="ARBA" id="ARBA00005189"/>
    </source>
</evidence>
<protein>
    <recommendedName>
        <fullName evidence="7">1-acyl-sn-glycerol-3-phosphate acyltransferase</fullName>
        <ecNumber evidence="7">2.3.1.51</ecNumber>
    </recommendedName>
</protein>
<dbReference type="SMART" id="SM00563">
    <property type="entry name" value="PlsC"/>
    <property type="match status" value="1"/>
</dbReference>
<evidence type="ECO:0000313" key="10">
    <source>
        <dbReference type="Proteomes" id="UP000622687"/>
    </source>
</evidence>
<evidence type="ECO:0000313" key="9">
    <source>
        <dbReference type="EMBL" id="MBI6872374.1"/>
    </source>
</evidence>
<organism evidence="9 10">
    <name type="scientific">Clostridium aciditolerans</name>
    <dbReference type="NCBI Taxonomy" id="339861"/>
    <lineage>
        <taxon>Bacteria</taxon>
        <taxon>Bacillati</taxon>
        <taxon>Bacillota</taxon>
        <taxon>Clostridia</taxon>
        <taxon>Eubacteriales</taxon>
        <taxon>Clostridiaceae</taxon>
        <taxon>Clostridium</taxon>
    </lineage>
</organism>
<dbReference type="SUPFAM" id="SSF69593">
    <property type="entry name" value="Glycerol-3-phosphate (1)-acyltransferase"/>
    <property type="match status" value="1"/>
</dbReference>
<dbReference type="PANTHER" id="PTHR10434:SF64">
    <property type="entry name" value="1-ACYL-SN-GLYCEROL-3-PHOSPHATE ACYLTRANSFERASE-RELATED"/>
    <property type="match status" value="1"/>
</dbReference>
<evidence type="ECO:0000256" key="2">
    <source>
        <dbReference type="ARBA" id="ARBA00008655"/>
    </source>
</evidence>
<dbReference type="Pfam" id="PF01553">
    <property type="entry name" value="Acyltransferase"/>
    <property type="match status" value="1"/>
</dbReference>
<reference evidence="9" key="1">
    <citation type="submission" date="2020-12" db="EMBL/GenBank/DDBJ databases">
        <title>Clostridium thailandense sp. nov., a novel acetogenic bacterium isolated from peat land soil in Thailand.</title>
        <authorList>
            <person name="Chaikitkaew S."/>
            <person name="Birkeland N.K."/>
        </authorList>
    </citation>
    <scope>NUCLEOTIDE SEQUENCE</scope>
    <source>
        <strain evidence="9">DSM 17425</strain>
    </source>
</reference>
<dbReference type="RefSeq" id="WP_211141878.1">
    <property type="nucleotide sequence ID" value="NZ_JAEEGB010000006.1"/>
</dbReference>
<comment type="catalytic activity">
    <reaction evidence="7">
        <text>a 1-acyl-sn-glycero-3-phosphate + an acyl-CoA = a 1,2-diacyl-sn-glycero-3-phosphate + CoA</text>
        <dbReference type="Rhea" id="RHEA:19709"/>
        <dbReference type="ChEBI" id="CHEBI:57287"/>
        <dbReference type="ChEBI" id="CHEBI:57970"/>
        <dbReference type="ChEBI" id="CHEBI:58342"/>
        <dbReference type="ChEBI" id="CHEBI:58608"/>
        <dbReference type="EC" id="2.3.1.51"/>
    </reaction>
</comment>
<dbReference type="EC" id="2.3.1.51" evidence="7"/>
<accession>A0A934HUW0</accession>
<keyword evidence="5 7" id="KW-0443">Lipid metabolism</keyword>
<dbReference type="GO" id="GO:0006654">
    <property type="term" value="P:phosphatidic acid biosynthetic process"/>
    <property type="evidence" value="ECO:0007669"/>
    <property type="project" value="TreeGrafter"/>
</dbReference>
<dbReference type="InterPro" id="IPR002123">
    <property type="entry name" value="Plipid/glycerol_acylTrfase"/>
</dbReference>
<keyword evidence="10" id="KW-1185">Reference proteome</keyword>
<gene>
    <name evidence="9" type="ORF">I6U51_06585</name>
</gene>
<comment type="caution">
    <text evidence="9">The sequence shown here is derived from an EMBL/GenBank/DDBJ whole genome shotgun (WGS) entry which is preliminary data.</text>
</comment>
<keyword evidence="4 7" id="KW-0808">Transferase</keyword>
<evidence type="ECO:0000256" key="6">
    <source>
        <dbReference type="ARBA" id="ARBA00023315"/>
    </source>
</evidence>
<keyword evidence="7" id="KW-1208">Phospholipid metabolism</keyword>
<dbReference type="GO" id="GO:0016020">
    <property type="term" value="C:membrane"/>
    <property type="evidence" value="ECO:0007669"/>
    <property type="project" value="InterPro"/>
</dbReference>
<keyword evidence="6 7" id="KW-0012">Acyltransferase</keyword>
<dbReference type="InterPro" id="IPR004552">
    <property type="entry name" value="AGP_acyltrans"/>
</dbReference>
<proteinExistence type="inferred from homology"/>
<name>A0A934HUW0_9CLOT</name>
<dbReference type="NCBIfam" id="TIGR00530">
    <property type="entry name" value="AGP_acyltrn"/>
    <property type="match status" value="1"/>
</dbReference>
<sequence>MIKLLWYVYFAIYLFIKTVTGRTKLFFLRKKSKELADKYAYKQLQDISNHVLKRSKTNTLVKGQENIPEGPCLFVSNHQAIFDAFLLLANINKLTAFIAKKEIKKIPLVGSWLSQIDTVYIDRDNIREGMKAINSGVENLKKGQSMIIFPEGTRSLKSEMGEFKKGSMKLALKANVPIVPVTIDGTYRVLEAGEKVTGNSVKLIFHKPVYLENLSADEKKNLAEILHDIIEDGLKAESPNL</sequence>
<dbReference type="Proteomes" id="UP000622687">
    <property type="component" value="Unassembled WGS sequence"/>
</dbReference>
<keyword evidence="7" id="KW-0594">Phospholipid biosynthesis</keyword>
<evidence type="ECO:0000256" key="5">
    <source>
        <dbReference type="ARBA" id="ARBA00023098"/>
    </source>
</evidence>
<evidence type="ECO:0000256" key="4">
    <source>
        <dbReference type="ARBA" id="ARBA00022679"/>
    </source>
</evidence>
<keyword evidence="3 7" id="KW-0444">Lipid biosynthesis</keyword>
<comment type="similarity">
    <text evidence="2 7">Belongs to the 1-acyl-sn-glycerol-3-phosphate acyltransferase family.</text>
</comment>
<comment type="domain">
    <text evidence="7">The HXXXXD motif is essential for acyltransferase activity and may constitute the binding site for the phosphate moiety of the glycerol-3-phosphate.</text>
</comment>
<comment type="pathway">
    <text evidence="1">Lipid metabolism.</text>
</comment>
<dbReference type="GO" id="GO:0003841">
    <property type="term" value="F:1-acylglycerol-3-phosphate O-acyltransferase activity"/>
    <property type="evidence" value="ECO:0007669"/>
    <property type="project" value="UniProtKB-UniRule"/>
</dbReference>